<dbReference type="AlphaFoldDB" id="A0A268F5J6"/>
<comment type="caution">
    <text evidence="1">The sequence shown here is derived from an EMBL/GenBank/DDBJ whole genome shotgun (WGS) entry which is preliminary data.</text>
</comment>
<gene>
    <name evidence="1" type="ORF">CHH57_24015</name>
</gene>
<protein>
    <submittedName>
        <fullName evidence="1">Uncharacterized protein</fullName>
    </submittedName>
</protein>
<evidence type="ECO:0000313" key="2">
    <source>
        <dbReference type="Proteomes" id="UP000216961"/>
    </source>
</evidence>
<proteinExistence type="predicted"/>
<dbReference type="KEGG" id="bcir:C2I06_10335"/>
<name>A0A268F5J6_NIACI</name>
<evidence type="ECO:0000313" key="1">
    <source>
        <dbReference type="EMBL" id="PAD80632.1"/>
    </source>
</evidence>
<dbReference type="RefSeq" id="WP_095334327.1">
    <property type="nucleotide sequence ID" value="NZ_CP026031.1"/>
</dbReference>
<dbReference type="Proteomes" id="UP000216961">
    <property type="component" value="Unassembled WGS sequence"/>
</dbReference>
<sequence>MTNLGNTLKLGATVFSIGFGFLLILLKLLDYYKYKIYGQWLSNASYEQIDAVFAASGIHDMIFKCSIVLGIVGIIISFSTISQVNSKSR</sequence>
<organism evidence="1 2">
    <name type="scientific">Niallia circulans</name>
    <name type="common">Bacillus circulans</name>
    <dbReference type="NCBI Taxonomy" id="1397"/>
    <lineage>
        <taxon>Bacteria</taxon>
        <taxon>Bacillati</taxon>
        <taxon>Bacillota</taxon>
        <taxon>Bacilli</taxon>
        <taxon>Bacillales</taxon>
        <taxon>Bacillaceae</taxon>
        <taxon>Niallia</taxon>
    </lineage>
</organism>
<accession>A0A268F5J6</accession>
<reference evidence="1 2" key="1">
    <citation type="submission" date="2017-07" db="EMBL/GenBank/DDBJ databases">
        <title>Isolation and whole genome analysis of endospore-forming bacteria from heroin.</title>
        <authorList>
            <person name="Kalinowski J."/>
            <person name="Ahrens B."/>
            <person name="Al-Dilaimi A."/>
            <person name="Winkler A."/>
            <person name="Wibberg D."/>
            <person name="Schleenbecker U."/>
            <person name="Ruckert C."/>
            <person name="Wolfel R."/>
            <person name="Grass G."/>
        </authorList>
    </citation>
    <scope>NUCLEOTIDE SEQUENCE [LARGE SCALE GENOMIC DNA]</scope>
    <source>
        <strain evidence="1 2">7521-2</strain>
    </source>
</reference>
<dbReference type="EMBL" id="NPBQ01000148">
    <property type="protein sequence ID" value="PAD80632.1"/>
    <property type="molecule type" value="Genomic_DNA"/>
</dbReference>